<feature type="compositionally biased region" description="Low complexity" evidence="2">
    <location>
        <begin position="99"/>
        <end position="116"/>
    </location>
</feature>
<organism evidence="3 4">
    <name type="scientific">Pseudovibrio exalbescens</name>
    <dbReference type="NCBI Taxonomy" id="197461"/>
    <lineage>
        <taxon>Bacteria</taxon>
        <taxon>Pseudomonadati</taxon>
        <taxon>Pseudomonadota</taxon>
        <taxon>Alphaproteobacteria</taxon>
        <taxon>Hyphomicrobiales</taxon>
        <taxon>Stappiaceae</taxon>
        <taxon>Pseudovibrio</taxon>
    </lineage>
</organism>
<dbReference type="InterPro" id="IPR014162">
    <property type="entry name" value="CpoB_C"/>
</dbReference>
<comment type="function">
    <text evidence="1">Mediates coordination of peptidoglycan synthesis and outer membrane constriction during cell division.</text>
</comment>
<gene>
    <name evidence="1" type="primary">cpoB</name>
    <name evidence="3" type="ORF">A3843_10895</name>
</gene>
<dbReference type="Pfam" id="PF13432">
    <property type="entry name" value="TPR_16"/>
    <property type="match status" value="1"/>
</dbReference>
<name>A0A1U7JH96_9HYPH</name>
<dbReference type="SUPFAM" id="SSF48452">
    <property type="entry name" value="TPR-like"/>
    <property type="match status" value="1"/>
</dbReference>
<feature type="compositionally biased region" description="Polar residues" evidence="2">
    <location>
        <begin position="119"/>
        <end position="131"/>
    </location>
</feature>
<feature type="region of interest" description="Disordered" evidence="2">
    <location>
        <begin position="83"/>
        <end position="167"/>
    </location>
</feature>
<dbReference type="Pfam" id="PF13174">
    <property type="entry name" value="TPR_6"/>
    <property type="match status" value="1"/>
</dbReference>
<evidence type="ECO:0000256" key="2">
    <source>
        <dbReference type="SAM" id="MobiDB-lite"/>
    </source>
</evidence>
<dbReference type="EMBL" id="LVVZ01000015">
    <property type="protein sequence ID" value="OKL44075.1"/>
    <property type="molecule type" value="Genomic_DNA"/>
</dbReference>
<feature type="signal peptide" evidence="1">
    <location>
        <begin position="1"/>
        <end position="26"/>
    </location>
</feature>
<feature type="compositionally biased region" description="Low complexity" evidence="2">
    <location>
        <begin position="145"/>
        <end position="161"/>
    </location>
</feature>
<dbReference type="InterPro" id="IPR019734">
    <property type="entry name" value="TPR_rpt"/>
</dbReference>
<dbReference type="NCBIfam" id="TIGR02795">
    <property type="entry name" value="tol_pal_ybgF"/>
    <property type="match status" value="1"/>
</dbReference>
<dbReference type="AlphaFoldDB" id="A0A1U7JH96"/>
<proteinExistence type="inferred from homology"/>
<feature type="chain" id="PRO_5010593253" description="Cell division coordinator CpoB" evidence="1">
    <location>
        <begin position="27"/>
        <end position="314"/>
    </location>
</feature>
<keyword evidence="1" id="KW-0175">Coiled coil</keyword>
<dbReference type="HAMAP" id="MF_02066">
    <property type="entry name" value="CpoB"/>
    <property type="match status" value="1"/>
</dbReference>
<evidence type="ECO:0000313" key="3">
    <source>
        <dbReference type="EMBL" id="OKL44075.1"/>
    </source>
</evidence>
<dbReference type="InterPro" id="IPR011990">
    <property type="entry name" value="TPR-like_helical_dom_sf"/>
</dbReference>
<feature type="coiled-coil region" evidence="1">
    <location>
        <begin position="36"/>
        <end position="77"/>
    </location>
</feature>
<keyword evidence="4" id="KW-1185">Reference proteome</keyword>
<keyword evidence="1" id="KW-0732">Signal</keyword>
<keyword evidence="1" id="KW-0131">Cell cycle</keyword>
<keyword evidence="1" id="KW-0132">Cell division</keyword>
<keyword evidence="1" id="KW-0574">Periplasm</keyword>
<dbReference type="Proteomes" id="UP000185783">
    <property type="component" value="Unassembled WGS sequence"/>
</dbReference>
<dbReference type="GO" id="GO:0030288">
    <property type="term" value="C:outer membrane-bounded periplasmic space"/>
    <property type="evidence" value="ECO:0007669"/>
    <property type="project" value="UniProtKB-UniRule"/>
</dbReference>
<evidence type="ECO:0000313" key="4">
    <source>
        <dbReference type="Proteomes" id="UP000185783"/>
    </source>
</evidence>
<comment type="caution">
    <text evidence="3">The sequence shown here is derived from an EMBL/GenBank/DDBJ whole genome shotgun (WGS) entry which is preliminary data.</text>
</comment>
<dbReference type="RefSeq" id="WP_028481119.1">
    <property type="nucleotide sequence ID" value="NZ_LVVZ01000015.1"/>
</dbReference>
<evidence type="ECO:0000256" key="1">
    <source>
        <dbReference type="HAMAP-Rule" id="MF_02066"/>
    </source>
</evidence>
<protein>
    <recommendedName>
        <fullName evidence="1">Cell division coordinator CpoB</fullName>
    </recommendedName>
</protein>
<dbReference type="GO" id="GO:0043093">
    <property type="term" value="P:FtsZ-dependent cytokinesis"/>
    <property type="evidence" value="ECO:0007669"/>
    <property type="project" value="UniProtKB-UniRule"/>
</dbReference>
<accession>A0A1U7JH96</accession>
<sequence length="314" mass="33792" precursor="true">MTLNRKVATYFLSFFLCASVVAPASAQLFGSDRDDAAQTSARLGQLEEQIRSLTGQVEQLQFQVRTLEDQLRRAQEDNEYRLQQLEGGSPISPQQNSSTQGRVEPQQQPQQTGPRVSRTEQTQNIRDTAQGTGAGPLDLSALAQGSNGAPSASAPSSGNASDGNILVAPGGPDVATFNGDVQSSITGNPRADYNMFYDLVMAGNYPAAAEGFDTFLGMYPDHDLAPNAQYWYGESLLSQRDYRGAADAFLKSYTDYPSSDIAPESLLKLGQSLFGLGENDAACATYSELLTKFPSASNEVLSQAKNERSRANCK</sequence>
<dbReference type="STRING" id="197461.A3843_10895"/>
<comment type="subcellular location">
    <subcellularLocation>
        <location evidence="1">Periplasm</location>
    </subcellularLocation>
</comment>
<dbReference type="InterPro" id="IPR034706">
    <property type="entry name" value="CpoB"/>
</dbReference>
<comment type="similarity">
    <text evidence="1">Belongs to the CpoB family.</text>
</comment>
<reference evidence="3 4" key="1">
    <citation type="submission" date="2016-03" db="EMBL/GenBank/DDBJ databases">
        <title>Genome sequence of Nesiotobacter sp. nov., a moderately halophilic alphaproteobacterium isolated from the Yellow Sea, China.</title>
        <authorList>
            <person name="Zhang G."/>
            <person name="Zhang R."/>
        </authorList>
    </citation>
    <scope>NUCLEOTIDE SEQUENCE [LARGE SCALE GENOMIC DNA]</scope>
    <source>
        <strain evidence="3 4">WB1-6</strain>
    </source>
</reference>
<dbReference type="Gene3D" id="1.25.40.10">
    <property type="entry name" value="Tetratricopeptide repeat domain"/>
    <property type="match status" value="1"/>
</dbReference>